<comment type="similarity">
    <text evidence="3">Belongs to the HAD-like hydrolase superfamily. CbbY/CbbZ/Gph/YieH family.</text>
</comment>
<dbReference type="EMBL" id="JARXHW010000008">
    <property type="protein sequence ID" value="MDQ8206890.1"/>
    <property type="molecule type" value="Genomic_DNA"/>
</dbReference>
<keyword evidence="5" id="KW-0378">Hydrolase</keyword>
<evidence type="ECO:0000313" key="6">
    <source>
        <dbReference type="Proteomes" id="UP001225316"/>
    </source>
</evidence>
<dbReference type="InterPro" id="IPR023214">
    <property type="entry name" value="HAD_sf"/>
</dbReference>
<gene>
    <name evidence="5" type="ORF">QEH52_05180</name>
</gene>
<dbReference type="Pfam" id="PF13419">
    <property type="entry name" value="HAD_2"/>
    <property type="match status" value="1"/>
</dbReference>
<dbReference type="EC" id="3.1.3.18" evidence="4"/>
<evidence type="ECO:0000256" key="4">
    <source>
        <dbReference type="ARBA" id="ARBA00013078"/>
    </source>
</evidence>
<dbReference type="PANTHER" id="PTHR43434:SF1">
    <property type="entry name" value="PHOSPHOGLYCOLATE PHOSPHATASE"/>
    <property type="match status" value="1"/>
</dbReference>
<comment type="caution">
    <text evidence="5">The sequence shown here is derived from an EMBL/GenBank/DDBJ whole genome shotgun (WGS) entry which is preliminary data.</text>
</comment>
<protein>
    <recommendedName>
        <fullName evidence="4">phosphoglycolate phosphatase</fullName>
        <ecNumber evidence="4">3.1.3.18</ecNumber>
    </recommendedName>
</protein>
<dbReference type="SFLD" id="SFLDG01129">
    <property type="entry name" value="C1.5:_HAD__Beta-PGM__Phosphata"/>
    <property type="match status" value="1"/>
</dbReference>
<evidence type="ECO:0000256" key="1">
    <source>
        <dbReference type="ARBA" id="ARBA00000830"/>
    </source>
</evidence>
<accession>A0ABU1ARV4</accession>
<evidence type="ECO:0000313" key="5">
    <source>
        <dbReference type="EMBL" id="MDQ8206890.1"/>
    </source>
</evidence>
<evidence type="ECO:0000256" key="2">
    <source>
        <dbReference type="ARBA" id="ARBA00004818"/>
    </source>
</evidence>
<dbReference type="PANTHER" id="PTHR43434">
    <property type="entry name" value="PHOSPHOGLYCOLATE PHOSPHATASE"/>
    <property type="match status" value="1"/>
</dbReference>
<name>A0ABU1ARV4_9BACT</name>
<evidence type="ECO:0000256" key="3">
    <source>
        <dbReference type="ARBA" id="ARBA00006171"/>
    </source>
</evidence>
<sequence>MEDNASTPLPCPSAILWDMDGTLIDQTAAIIRCYGEVITNMGYPAPGDDAIRRSLGGTMAETMSLFVASDRLEEAGKAFRARFPQIMFDGLIILPGGMDLIERAYQARIPQALFTNKHGDTARKVSRYAGFAKYIPVCVGSVDTQWQKPQQELTQHVLEQISAKSEGAIMIGDSPTDVAVAQNAGLTCYCVATGAHSVAELRAAGAEAAFNSLTELGESITIPES</sequence>
<dbReference type="RefSeq" id="WP_308949028.1">
    <property type="nucleotide sequence ID" value="NZ_JARXHW010000008.1"/>
</dbReference>
<dbReference type="GO" id="GO:0016787">
    <property type="term" value="F:hydrolase activity"/>
    <property type="evidence" value="ECO:0007669"/>
    <property type="project" value="UniProtKB-KW"/>
</dbReference>
<reference evidence="5 6" key="1">
    <citation type="submission" date="2023-04" db="EMBL/GenBank/DDBJ databases">
        <title>A novel bacteria isolated from coastal sediment.</title>
        <authorList>
            <person name="Liu X.-J."/>
            <person name="Du Z.-J."/>
        </authorList>
    </citation>
    <scope>NUCLEOTIDE SEQUENCE [LARGE SCALE GENOMIC DNA]</scope>
    <source>
        <strain evidence="5 6">SDUM461003</strain>
    </source>
</reference>
<comment type="catalytic activity">
    <reaction evidence="1">
        <text>2-phosphoglycolate + H2O = glycolate + phosphate</text>
        <dbReference type="Rhea" id="RHEA:14369"/>
        <dbReference type="ChEBI" id="CHEBI:15377"/>
        <dbReference type="ChEBI" id="CHEBI:29805"/>
        <dbReference type="ChEBI" id="CHEBI:43474"/>
        <dbReference type="ChEBI" id="CHEBI:58033"/>
        <dbReference type="EC" id="3.1.3.18"/>
    </reaction>
</comment>
<dbReference type="InterPro" id="IPR050155">
    <property type="entry name" value="HAD-like_hydrolase_sf"/>
</dbReference>
<dbReference type="InterPro" id="IPR041492">
    <property type="entry name" value="HAD_2"/>
</dbReference>
<dbReference type="InterPro" id="IPR036412">
    <property type="entry name" value="HAD-like_sf"/>
</dbReference>
<dbReference type="Proteomes" id="UP001225316">
    <property type="component" value="Unassembled WGS sequence"/>
</dbReference>
<keyword evidence="6" id="KW-1185">Reference proteome</keyword>
<proteinExistence type="inferred from homology"/>
<dbReference type="SUPFAM" id="SSF56784">
    <property type="entry name" value="HAD-like"/>
    <property type="match status" value="1"/>
</dbReference>
<dbReference type="InterPro" id="IPR023198">
    <property type="entry name" value="PGP-like_dom2"/>
</dbReference>
<dbReference type="SFLD" id="SFLDS00003">
    <property type="entry name" value="Haloacid_Dehalogenase"/>
    <property type="match status" value="1"/>
</dbReference>
<dbReference type="Gene3D" id="1.10.150.240">
    <property type="entry name" value="Putative phosphatase, domain 2"/>
    <property type="match status" value="1"/>
</dbReference>
<dbReference type="Gene3D" id="3.40.50.1000">
    <property type="entry name" value="HAD superfamily/HAD-like"/>
    <property type="match status" value="1"/>
</dbReference>
<comment type="pathway">
    <text evidence="2">Organic acid metabolism; glycolate biosynthesis; glycolate from 2-phosphoglycolate: step 1/1.</text>
</comment>
<organism evidence="5 6">
    <name type="scientific">Thalassobacterium maritimum</name>
    <dbReference type="NCBI Taxonomy" id="3041265"/>
    <lineage>
        <taxon>Bacteria</taxon>
        <taxon>Pseudomonadati</taxon>
        <taxon>Verrucomicrobiota</taxon>
        <taxon>Opitutia</taxon>
        <taxon>Puniceicoccales</taxon>
        <taxon>Coraliomargaritaceae</taxon>
        <taxon>Thalassobacterium</taxon>
    </lineage>
</organism>